<evidence type="ECO:0000313" key="3">
    <source>
        <dbReference type="Proteomes" id="UP000005741"/>
    </source>
</evidence>
<dbReference type="RefSeq" id="WP_004076169.1">
    <property type="nucleotide sequence ID" value="NZ_CM001436.1"/>
</dbReference>
<evidence type="ECO:0000313" key="2">
    <source>
        <dbReference type="EMBL" id="EHQ34530.1"/>
    </source>
</evidence>
<organism evidence="2 3">
    <name type="scientific">Methanoplanus limicola DSM 2279</name>
    <dbReference type="NCBI Taxonomy" id="937775"/>
    <lineage>
        <taxon>Archaea</taxon>
        <taxon>Methanobacteriati</taxon>
        <taxon>Methanobacteriota</taxon>
        <taxon>Stenosarchaea group</taxon>
        <taxon>Methanomicrobia</taxon>
        <taxon>Methanomicrobiales</taxon>
        <taxon>Methanomicrobiaceae</taxon>
        <taxon>Methanoplanus</taxon>
    </lineage>
</organism>
<keyword evidence="1" id="KW-1133">Transmembrane helix</keyword>
<dbReference type="EMBL" id="CM001436">
    <property type="protein sequence ID" value="EHQ34530.1"/>
    <property type="molecule type" value="Genomic_DNA"/>
</dbReference>
<keyword evidence="1" id="KW-0812">Transmembrane</keyword>
<dbReference type="AlphaFoldDB" id="H1Z1K4"/>
<keyword evidence="3" id="KW-1185">Reference proteome</keyword>
<name>H1Z1K4_9EURY</name>
<sequence length="265" mass="30702">MPQEHILFISAGAHIHDTYFTTVQNLNPTHVYVLYEEAIMEDCPEDSDFLKSEKPKIRAAIEEVEKFVKIENQRIFNKFSIPDIRTESIRDAVLKIRQEKHPDALFSFNITAGTALFTAGLFLMAIWLGGRVCVTRTSNSFLELHIPKMHVEDLDERQKKIILALGSVVNNNNSEPEEGWMKTRLVMAKTGIIKEGSNEKPLNKDKVRFSRDLDRMFFEYENNKGKIVPGWDLIEERGRGREKEYRLLPGGIFTWRMLESEGKRE</sequence>
<evidence type="ECO:0000256" key="1">
    <source>
        <dbReference type="SAM" id="Phobius"/>
    </source>
</evidence>
<accession>H1Z1K4</accession>
<keyword evidence="1" id="KW-0472">Membrane</keyword>
<dbReference type="STRING" id="937775.Metlim_0390"/>
<gene>
    <name evidence="2" type="ORF">Metlim_0390</name>
</gene>
<proteinExistence type="predicted"/>
<dbReference type="OrthoDB" id="385159at2157"/>
<reference evidence="2 3" key="1">
    <citation type="submission" date="2011-10" db="EMBL/GenBank/DDBJ databases">
        <title>The Improved High-Quality Draft genome of Methanoplanus limicola DSM 2279.</title>
        <authorList>
            <consortium name="US DOE Joint Genome Institute (JGI-PGF)"/>
            <person name="Lucas S."/>
            <person name="Copeland A."/>
            <person name="Lapidus A."/>
            <person name="Glavina del Rio T."/>
            <person name="Dalin E."/>
            <person name="Tice H."/>
            <person name="Bruce D."/>
            <person name="Goodwin L."/>
            <person name="Pitluck S."/>
            <person name="Peters L."/>
            <person name="Mikhailova N."/>
            <person name="Lu M."/>
            <person name="Kyrpides N."/>
            <person name="Mavromatis K."/>
            <person name="Ivanova N."/>
            <person name="Markowitz V."/>
            <person name="Cheng J.-F."/>
            <person name="Hugenholtz P."/>
            <person name="Woyke T."/>
            <person name="Wu D."/>
            <person name="Wirth R."/>
            <person name="Brambilla E.-M."/>
            <person name="Klenk H.-P."/>
            <person name="Eisen J.A."/>
        </authorList>
    </citation>
    <scope>NUCLEOTIDE SEQUENCE [LARGE SCALE GENOMIC DNA]</scope>
    <source>
        <strain evidence="2 3">DSM 2279</strain>
    </source>
</reference>
<protein>
    <submittedName>
        <fullName evidence="2">Uncharacterized protein</fullName>
    </submittedName>
</protein>
<dbReference type="Proteomes" id="UP000005741">
    <property type="component" value="Chromosome"/>
</dbReference>
<dbReference type="InParanoid" id="H1Z1K4"/>
<feature type="transmembrane region" description="Helical" evidence="1">
    <location>
        <begin position="104"/>
        <end position="128"/>
    </location>
</feature>
<dbReference type="HOGENOM" id="CLU_1072048_0_0_2"/>